<organism evidence="1 2">
    <name type="scientific">Phyllostomus discolor</name>
    <name type="common">pale spear-nosed bat</name>
    <dbReference type="NCBI Taxonomy" id="89673"/>
    <lineage>
        <taxon>Eukaryota</taxon>
        <taxon>Metazoa</taxon>
        <taxon>Chordata</taxon>
        <taxon>Craniata</taxon>
        <taxon>Vertebrata</taxon>
        <taxon>Euteleostomi</taxon>
        <taxon>Mammalia</taxon>
        <taxon>Eutheria</taxon>
        <taxon>Laurasiatheria</taxon>
        <taxon>Chiroptera</taxon>
        <taxon>Yangochiroptera</taxon>
        <taxon>Phyllostomidae</taxon>
        <taxon>Phyllostominae</taxon>
        <taxon>Phyllostomus</taxon>
    </lineage>
</organism>
<dbReference type="EMBL" id="JABVXQ010000003">
    <property type="protein sequence ID" value="KAF6119829.1"/>
    <property type="molecule type" value="Genomic_DNA"/>
</dbReference>
<proteinExistence type="predicted"/>
<comment type="caution">
    <text evidence="1">The sequence shown here is derived from an EMBL/GenBank/DDBJ whole genome shotgun (WGS) entry which is preliminary data.</text>
</comment>
<gene>
    <name evidence="1" type="ORF">HJG60_010215</name>
</gene>
<dbReference type="AlphaFoldDB" id="A0A834AWB0"/>
<reference evidence="1 2" key="1">
    <citation type="journal article" date="2020" name="Nature">
        <title>Six reference-quality genomes reveal evolution of bat adaptations.</title>
        <authorList>
            <person name="Jebb D."/>
            <person name="Huang Z."/>
            <person name="Pippel M."/>
            <person name="Hughes G.M."/>
            <person name="Lavrichenko K."/>
            <person name="Devanna P."/>
            <person name="Winkler S."/>
            <person name="Jermiin L.S."/>
            <person name="Skirmuntt E.C."/>
            <person name="Katzourakis A."/>
            <person name="Burkitt-Gray L."/>
            <person name="Ray D.A."/>
            <person name="Sullivan K.A.M."/>
            <person name="Roscito J.G."/>
            <person name="Kirilenko B.M."/>
            <person name="Davalos L.M."/>
            <person name="Corthals A.P."/>
            <person name="Power M.L."/>
            <person name="Jones G."/>
            <person name="Ransome R.D."/>
            <person name="Dechmann D.K.N."/>
            <person name="Locatelli A.G."/>
            <person name="Puechmaille S.J."/>
            <person name="Fedrigo O."/>
            <person name="Jarvis E.D."/>
            <person name="Hiller M."/>
            <person name="Vernes S.C."/>
            <person name="Myers E.W."/>
            <person name="Teeling E.C."/>
        </authorList>
    </citation>
    <scope>NUCLEOTIDE SEQUENCE [LARGE SCALE GENOMIC DNA]</scope>
    <source>
        <strain evidence="1">Bat1K_MPI-CBG_1</strain>
    </source>
</reference>
<name>A0A834AWB0_9CHIR</name>
<sequence length="184" mass="20072">MVQALVRCGQQCRSPWGLEVVERSLWWGHPGLRQQWLEEETPKSVVAPGFWGQICPGAGVWGATPGGLWAVLEGEPGSGAALLPQRPPQCPEAQAASGCFGQSWNRFFKDLAWSSRMDPSPGQQREWGCLLCPYPALLLQLLMLNLLVVDEGLLETSKEAFLVVGNEVHEDCLQQSTATLSATS</sequence>
<dbReference type="Proteomes" id="UP000664940">
    <property type="component" value="Unassembled WGS sequence"/>
</dbReference>
<evidence type="ECO:0000313" key="1">
    <source>
        <dbReference type="EMBL" id="KAF6119829.1"/>
    </source>
</evidence>
<accession>A0A834AWB0</accession>
<protein>
    <submittedName>
        <fullName evidence="1">Uncharacterized protein</fullName>
    </submittedName>
</protein>
<evidence type="ECO:0000313" key="2">
    <source>
        <dbReference type="Proteomes" id="UP000664940"/>
    </source>
</evidence>